<name>A0ABT8DQH1_9BURK</name>
<feature type="chain" id="PRO_5046234174" description="Transporter" evidence="1">
    <location>
        <begin position="36"/>
        <end position="247"/>
    </location>
</feature>
<gene>
    <name evidence="2" type="ORF">QWJ38_02735</name>
</gene>
<evidence type="ECO:0000313" key="3">
    <source>
        <dbReference type="Proteomes" id="UP001228044"/>
    </source>
</evidence>
<protein>
    <recommendedName>
        <fullName evidence="4">Transporter</fullName>
    </recommendedName>
</protein>
<accession>A0ABT8DQH1</accession>
<organism evidence="2 3">
    <name type="scientific">Roseateles violae</name>
    <dbReference type="NCBI Taxonomy" id="3058042"/>
    <lineage>
        <taxon>Bacteria</taxon>
        <taxon>Pseudomonadati</taxon>
        <taxon>Pseudomonadota</taxon>
        <taxon>Betaproteobacteria</taxon>
        <taxon>Burkholderiales</taxon>
        <taxon>Sphaerotilaceae</taxon>
        <taxon>Roseateles</taxon>
    </lineage>
</organism>
<keyword evidence="3" id="KW-1185">Reference proteome</keyword>
<sequence length="247" mass="27649">MKRSPKSVQARLSALPAGLLAGLLGGLLPAAPAQADPGYYLLTPYSTPGVAALDLRYWTVKMPKQPAVLWPEAGLRYGVDSRWTTELFLSYIGESWGEQALSSWNWQNSYLLTQGQLPFDLALHAQLIRNVNVGNALEVGPVFQTDWGFTQINANLVFEHDWASNKGTQLKYQWQLMRRLQPGLRVGLQGFGELGPWKDWSDRQSHRAGPMMRLGLGETVELQAAYLWGKVYGRKAEMFSAQLLIPF</sequence>
<dbReference type="Proteomes" id="UP001228044">
    <property type="component" value="Unassembled WGS sequence"/>
</dbReference>
<keyword evidence="1" id="KW-0732">Signal</keyword>
<reference evidence="2 3" key="1">
    <citation type="submission" date="2023-06" db="EMBL/GenBank/DDBJ databases">
        <title>Pelomonas sp. PFR6 16S ribosomal RNA gene Genome sequencing and assembly.</title>
        <authorList>
            <person name="Woo H."/>
        </authorList>
    </citation>
    <scope>NUCLEOTIDE SEQUENCE [LARGE SCALE GENOMIC DNA]</scope>
    <source>
        <strain evidence="2 3">PFR6</strain>
    </source>
</reference>
<dbReference type="RefSeq" id="WP_290357497.1">
    <property type="nucleotide sequence ID" value="NZ_JAUHHC010000001.1"/>
</dbReference>
<proteinExistence type="predicted"/>
<feature type="signal peptide" evidence="1">
    <location>
        <begin position="1"/>
        <end position="35"/>
    </location>
</feature>
<evidence type="ECO:0000313" key="2">
    <source>
        <dbReference type="EMBL" id="MDN3919189.1"/>
    </source>
</evidence>
<dbReference type="EMBL" id="JAUHHC010000001">
    <property type="protein sequence ID" value="MDN3919189.1"/>
    <property type="molecule type" value="Genomic_DNA"/>
</dbReference>
<evidence type="ECO:0008006" key="4">
    <source>
        <dbReference type="Google" id="ProtNLM"/>
    </source>
</evidence>
<comment type="caution">
    <text evidence="2">The sequence shown here is derived from an EMBL/GenBank/DDBJ whole genome shotgun (WGS) entry which is preliminary data.</text>
</comment>
<evidence type="ECO:0000256" key="1">
    <source>
        <dbReference type="SAM" id="SignalP"/>
    </source>
</evidence>